<proteinExistence type="predicted"/>
<feature type="signal peptide" evidence="1">
    <location>
        <begin position="1"/>
        <end position="27"/>
    </location>
</feature>
<keyword evidence="1" id="KW-0732">Signal</keyword>
<dbReference type="AlphaFoldDB" id="A0AAQ3MG24"/>
<reference evidence="2 3" key="1">
    <citation type="journal article" date="2023" name="Life. Sci Alliance">
        <title>Evolutionary insights into 3D genome organization and epigenetic landscape of Vigna mungo.</title>
        <authorList>
            <person name="Junaid A."/>
            <person name="Singh B."/>
            <person name="Bhatia S."/>
        </authorList>
    </citation>
    <scope>NUCLEOTIDE SEQUENCE [LARGE SCALE GENOMIC DNA]</scope>
    <source>
        <strain evidence="2">Urdbean</strain>
    </source>
</reference>
<dbReference type="Proteomes" id="UP001374535">
    <property type="component" value="Chromosome 11"/>
</dbReference>
<evidence type="ECO:0000313" key="2">
    <source>
        <dbReference type="EMBL" id="WVY90261.1"/>
    </source>
</evidence>
<sequence>MRNKTIKRKGKLYRLVLLFVLVQLTPQQTQISFQFANPSESHLRAFISFVPKLHQRFPVMIVEGAFSFQFHALLHQSLTLRRQLLILLNEPLHGLGVHGCFILLKIKHPINKKIKINQLFTNNYRGRKTEKITNSSEFDEIVFLLEFGEEEDALLVELAPQLFGGLKLCEEGFIRYGKAHNVVDGLLDVTIDLWRKIHCCCSKSKVGLRLRKKAMPPKPQYLRIVYWEFERV</sequence>
<dbReference type="EMBL" id="CP144690">
    <property type="protein sequence ID" value="WVY90261.1"/>
    <property type="molecule type" value="Genomic_DNA"/>
</dbReference>
<keyword evidence="3" id="KW-1185">Reference proteome</keyword>
<evidence type="ECO:0000256" key="1">
    <source>
        <dbReference type="SAM" id="SignalP"/>
    </source>
</evidence>
<feature type="chain" id="PRO_5042963698" evidence="1">
    <location>
        <begin position="28"/>
        <end position="232"/>
    </location>
</feature>
<protein>
    <submittedName>
        <fullName evidence="2">Uncharacterized protein</fullName>
    </submittedName>
</protein>
<name>A0AAQ3MG24_VIGMU</name>
<gene>
    <name evidence="2" type="ORF">V8G54_035775</name>
</gene>
<evidence type="ECO:0000313" key="3">
    <source>
        <dbReference type="Proteomes" id="UP001374535"/>
    </source>
</evidence>
<accession>A0AAQ3MG24</accession>
<organism evidence="2 3">
    <name type="scientific">Vigna mungo</name>
    <name type="common">Black gram</name>
    <name type="synonym">Phaseolus mungo</name>
    <dbReference type="NCBI Taxonomy" id="3915"/>
    <lineage>
        <taxon>Eukaryota</taxon>
        <taxon>Viridiplantae</taxon>
        <taxon>Streptophyta</taxon>
        <taxon>Embryophyta</taxon>
        <taxon>Tracheophyta</taxon>
        <taxon>Spermatophyta</taxon>
        <taxon>Magnoliopsida</taxon>
        <taxon>eudicotyledons</taxon>
        <taxon>Gunneridae</taxon>
        <taxon>Pentapetalae</taxon>
        <taxon>rosids</taxon>
        <taxon>fabids</taxon>
        <taxon>Fabales</taxon>
        <taxon>Fabaceae</taxon>
        <taxon>Papilionoideae</taxon>
        <taxon>50 kb inversion clade</taxon>
        <taxon>NPAAA clade</taxon>
        <taxon>indigoferoid/millettioid clade</taxon>
        <taxon>Phaseoleae</taxon>
        <taxon>Vigna</taxon>
    </lineage>
</organism>